<keyword evidence="7" id="KW-1185">Reference proteome</keyword>
<keyword evidence="4" id="KW-0732">Signal</keyword>
<evidence type="ECO:0000256" key="4">
    <source>
        <dbReference type="SAM" id="SignalP"/>
    </source>
</evidence>
<evidence type="ECO:0000313" key="6">
    <source>
        <dbReference type="EMBL" id="EDV50763.1"/>
    </source>
</evidence>
<dbReference type="InterPro" id="IPR036574">
    <property type="entry name" value="Scorpion_toxin-like_sf"/>
</dbReference>
<dbReference type="HOGENOM" id="CLU_2760455_0_0_1"/>
<dbReference type="Pfam" id="PF00304">
    <property type="entry name" value="Gamma-thionin"/>
    <property type="match status" value="1"/>
</dbReference>
<sequence length="71" mass="7696">MVQIKFLFAFLAITTIVLMVANTASARDCLSGSFSGPCWAWSGEQCRRLCTEEGRVSGHCSAGLQCWCEGC</sequence>
<keyword evidence="3" id="KW-1015">Disulfide bond</keyword>
<dbReference type="SUPFAM" id="SSF57095">
    <property type="entry name" value="Scorpion toxin-like"/>
    <property type="match status" value="1"/>
</dbReference>
<evidence type="ECO:0000256" key="2">
    <source>
        <dbReference type="ARBA" id="ARBA00022525"/>
    </source>
</evidence>
<dbReference type="OMA" id="MKCWCEG"/>
<dbReference type="GO" id="GO:0005576">
    <property type="term" value="C:extracellular region"/>
    <property type="evidence" value="ECO:0007669"/>
    <property type="project" value="UniProtKB-SubCell"/>
</dbReference>
<dbReference type="AlphaFoldDB" id="B3NBU6"/>
<dbReference type="GO" id="GO:0050832">
    <property type="term" value="P:defense response to fungus"/>
    <property type="evidence" value="ECO:0007669"/>
    <property type="project" value="EnsemblMetazoa"/>
</dbReference>
<dbReference type="EMBL" id="CH954178">
    <property type="protein sequence ID" value="EDV50763.1"/>
    <property type="molecule type" value="Genomic_DNA"/>
</dbReference>
<evidence type="ECO:0000256" key="1">
    <source>
        <dbReference type="ARBA" id="ARBA00004613"/>
    </source>
</evidence>
<organism evidence="6 7">
    <name type="scientific">Drosophila erecta</name>
    <name type="common">Fruit fly</name>
    <dbReference type="NCBI Taxonomy" id="7220"/>
    <lineage>
        <taxon>Eukaryota</taxon>
        <taxon>Metazoa</taxon>
        <taxon>Ecdysozoa</taxon>
        <taxon>Arthropoda</taxon>
        <taxon>Hexapoda</taxon>
        <taxon>Insecta</taxon>
        <taxon>Pterygota</taxon>
        <taxon>Neoptera</taxon>
        <taxon>Endopterygota</taxon>
        <taxon>Diptera</taxon>
        <taxon>Brachycera</taxon>
        <taxon>Muscomorpha</taxon>
        <taxon>Ephydroidea</taxon>
        <taxon>Drosophilidae</taxon>
        <taxon>Drosophila</taxon>
        <taxon>Sophophora</taxon>
    </lineage>
</organism>
<evidence type="ECO:0000256" key="3">
    <source>
        <dbReference type="ARBA" id="ARBA00023157"/>
    </source>
</evidence>
<proteinExistence type="predicted"/>
<evidence type="ECO:0000313" key="7">
    <source>
        <dbReference type="Proteomes" id="UP000008711"/>
    </source>
</evidence>
<accession>B3NBU6</accession>
<comment type="subcellular location">
    <subcellularLocation>
        <location evidence="1">Secreted</location>
    </subcellularLocation>
</comment>
<dbReference type="FunFam" id="3.30.30.10:FF:000001">
    <property type="entry name" value="Drosomycin 13"/>
    <property type="match status" value="1"/>
</dbReference>
<feature type="signal peptide" evidence="4">
    <location>
        <begin position="1"/>
        <end position="26"/>
    </location>
</feature>
<evidence type="ECO:0000259" key="5">
    <source>
        <dbReference type="SMART" id="SM00505"/>
    </source>
</evidence>
<dbReference type="KEGG" id="der:6545937"/>
<dbReference type="SMART" id="SM00505">
    <property type="entry name" value="Knot1"/>
    <property type="match status" value="1"/>
</dbReference>
<dbReference type="Proteomes" id="UP000008711">
    <property type="component" value="Unassembled WGS sequence"/>
</dbReference>
<dbReference type="InterPro" id="IPR003614">
    <property type="entry name" value="Knottins"/>
</dbReference>
<reference evidence="6 7" key="1">
    <citation type="journal article" date="2007" name="Nature">
        <title>Evolution of genes and genomes on the Drosophila phylogeny.</title>
        <authorList>
            <consortium name="Drosophila 12 Genomes Consortium"/>
            <person name="Clark A.G."/>
            <person name="Eisen M.B."/>
            <person name="Smith D.R."/>
            <person name="Bergman C.M."/>
            <person name="Oliver B."/>
            <person name="Markow T.A."/>
            <person name="Kaufman T.C."/>
            <person name="Kellis M."/>
            <person name="Gelbart W."/>
            <person name="Iyer V.N."/>
            <person name="Pollard D.A."/>
            <person name="Sackton T.B."/>
            <person name="Larracuente A.M."/>
            <person name="Singh N.D."/>
            <person name="Abad J.P."/>
            <person name="Abt D.N."/>
            <person name="Adryan B."/>
            <person name="Aguade M."/>
            <person name="Akashi H."/>
            <person name="Anderson W.W."/>
            <person name="Aquadro C.F."/>
            <person name="Ardell D.H."/>
            <person name="Arguello R."/>
            <person name="Artieri C.G."/>
            <person name="Barbash D.A."/>
            <person name="Barker D."/>
            <person name="Barsanti P."/>
            <person name="Batterham P."/>
            <person name="Batzoglou S."/>
            <person name="Begun D."/>
            <person name="Bhutkar A."/>
            <person name="Blanco E."/>
            <person name="Bosak S.A."/>
            <person name="Bradley R.K."/>
            <person name="Brand A.D."/>
            <person name="Brent M.R."/>
            <person name="Brooks A.N."/>
            <person name="Brown R.H."/>
            <person name="Butlin R.K."/>
            <person name="Caggese C."/>
            <person name="Calvi B.R."/>
            <person name="Bernardo de Carvalho A."/>
            <person name="Caspi A."/>
            <person name="Castrezana S."/>
            <person name="Celniker S.E."/>
            <person name="Chang J.L."/>
            <person name="Chapple C."/>
            <person name="Chatterji S."/>
            <person name="Chinwalla A."/>
            <person name="Civetta A."/>
            <person name="Clifton S.W."/>
            <person name="Comeron J.M."/>
            <person name="Costello J.C."/>
            <person name="Coyne J.A."/>
            <person name="Daub J."/>
            <person name="David R.G."/>
            <person name="Delcher A.L."/>
            <person name="Delehaunty K."/>
            <person name="Do C.B."/>
            <person name="Ebling H."/>
            <person name="Edwards K."/>
            <person name="Eickbush T."/>
            <person name="Evans J.D."/>
            <person name="Filipski A."/>
            <person name="Findeiss S."/>
            <person name="Freyhult E."/>
            <person name="Fulton L."/>
            <person name="Fulton R."/>
            <person name="Garcia A.C."/>
            <person name="Gardiner A."/>
            <person name="Garfield D.A."/>
            <person name="Garvin B.E."/>
            <person name="Gibson G."/>
            <person name="Gilbert D."/>
            <person name="Gnerre S."/>
            <person name="Godfrey J."/>
            <person name="Good R."/>
            <person name="Gotea V."/>
            <person name="Gravely B."/>
            <person name="Greenberg A.J."/>
            <person name="Griffiths-Jones S."/>
            <person name="Gross S."/>
            <person name="Guigo R."/>
            <person name="Gustafson E.A."/>
            <person name="Haerty W."/>
            <person name="Hahn M.W."/>
            <person name="Halligan D.L."/>
            <person name="Halpern A.L."/>
            <person name="Halter G.M."/>
            <person name="Han M.V."/>
            <person name="Heger A."/>
            <person name="Hillier L."/>
            <person name="Hinrichs A.S."/>
            <person name="Holmes I."/>
            <person name="Hoskins R.A."/>
            <person name="Hubisz M.J."/>
            <person name="Hultmark D."/>
            <person name="Huntley M.A."/>
            <person name="Jaffe D.B."/>
            <person name="Jagadeeshan S."/>
            <person name="Jeck W.R."/>
            <person name="Johnson J."/>
            <person name="Jones C.D."/>
            <person name="Jordan W.C."/>
            <person name="Karpen G.H."/>
            <person name="Kataoka E."/>
            <person name="Keightley P.D."/>
            <person name="Kheradpour P."/>
            <person name="Kirkness E.F."/>
            <person name="Koerich L.B."/>
            <person name="Kristiansen K."/>
            <person name="Kudrna D."/>
            <person name="Kulathinal R.J."/>
            <person name="Kumar S."/>
            <person name="Kwok R."/>
            <person name="Lander E."/>
            <person name="Langley C.H."/>
            <person name="Lapoint R."/>
            <person name="Lazzaro B.P."/>
            <person name="Lee S.J."/>
            <person name="Levesque L."/>
            <person name="Li R."/>
            <person name="Lin C.F."/>
            <person name="Lin M.F."/>
            <person name="Lindblad-Toh K."/>
            <person name="Llopart A."/>
            <person name="Long M."/>
            <person name="Low L."/>
            <person name="Lozovsky E."/>
            <person name="Lu J."/>
            <person name="Luo M."/>
            <person name="Machado C.A."/>
            <person name="Makalowski W."/>
            <person name="Marzo M."/>
            <person name="Matsuda M."/>
            <person name="Matzkin L."/>
            <person name="McAllister B."/>
            <person name="McBride C.S."/>
            <person name="McKernan B."/>
            <person name="McKernan K."/>
            <person name="Mendez-Lago M."/>
            <person name="Minx P."/>
            <person name="Mollenhauer M.U."/>
            <person name="Montooth K."/>
            <person name="Mount S.M."/>
            <person name="Mu X."/>
            <person name="Myers E."/>
            <person name="Negre B."/>
            <person name="Newfeld S."/>
            <person name="Nielsen R."/>
            <person name="Noor M.A."/>
            <person name="O'Grady P."/>
            <person name="Pachter L."/>
            <person name="Papaceit M."/>
            <person name="Parisi M.J."/>
            <person name="Parisi M."/>
            <person name="Parts L."/>
            <person name="Pedersen J.S."/>
            <person name="Pesole G."/>
            <person name="Phillippy A.M."/>
            <person name="Ponting C.P."/>
            <person name="Pop M."/>
            <person name="Porcelli D."/>
            <person name="Powell J.R."/>
            <person name="Prohaska S."/>
            <person name="Pruitt K."/>
            <person name="Puig M."/>
            <person name="Quesneville H."/>
            <person name="Ram K.R."/>
            <person name="Rand D."/>
            <person name="Rasmussen M.D."/>
            <person name="Reed L.K."/>
            <person name="Reenan R."/>
            <person name="Reily A."/>
            <person name="Remington K.A."/>
            <person name="Rieger T.T."/>
            <person name="Ritchie M.G."/>
            <person name="Robin C."/>
            <person name="Rogers Y.H."/>
            <person name="Rohde C."/>
            <person name="Rozas J."/>
            <person name="Rubenfield M.J."/>
            <person name="Ruiz A."/>
            <person name="Russo S."/>
            <person name="Salzberg S.L."/>
            <person name="Sanchez-Gracia A."/>
            <person name="Saranga D.J."/>
            <person name="Sato H."/>
            <person name="Schaeffer S.W."/>
            <person name="Schatz M.C."/>
            <person name="Schlenke T."/>
            <person name="Schwartz R."/>
            <person name="Segarra C."/>
            <person name="Singh R.S."/>
            <person name="Sirot L."/>
            <person name="Sirota M."/>
            <person name="Sisneros N.B."/>
            <person name="Smith C.D."/>
            <person name="Smith T.F."/>
            <person name="Spieth J."/>
            <person name="Stage D.E."/>
            <person name="Stark A."/>
            <person name="Stephan W."/>
            <person name="Strausberg R.L."/>
            <person name="Strempel S."/>
            <person name="Sturgill D."/>
            <person name="Sutton G."/>
            <person name="Sutton G.G."/>
            <person name="Tao W."/>
            <person name="Teichmann S."/>
            <person name="Tobari Y.N."/>
            <person name="Tomimura Y."/>
            <person name="Tsolas J.M."/>
            <person name="Valente V.L."/>
            <person name="Venter E."/>
            <person name="Venter J.C."/>
            <person name="Vicario S."/>
            <person name="Vieira F.G."/>
            <person name="Vilella A.J."/>
            <person name="Villasante A."/>
            <person name="Walenz B."/>
            <person name="Wang J."/>
            <person name="Wasserman M."/>
            <person name="Watts T."/>
            <person name="Wilson D."/>
            <person name="Wilson R.K."/>
            <person name="Wing R.A."/>
            <person name="Wolfner M.F."/>
            <person name="Wong A."/>
            <person name="Wong G.K."/>
            <person name="Wu C.I."/>
            <person name="Wu G."/>
            <person name="Yamamoto D."/>
            <person name="Yang H.P."/>
            <person name="Yang S.P."/>
            <person name="Yorke J.A."/>
            <person name="Yoshida K."/>
            <person name="Zdobnov E."/>
            <person name="Zhang P."/>
            <person name="Zhang Y."/>
            <person name="Zimin A.V."/>
            <person name="Baldwin J."/>
            <person name="Abdouelleil A."/>
            <person name="Abdulkadir J."/>
            <person name="Abebe A."/>
            <person name="Abera B."/>
            <person name="Abreu J."/>
            <person name="Acer S.C."/>
            <person name="Aftuck L."/>
            <person name="Alexander A."/>
            <person name="An P."/>
            <person name="Anderson E."/>
            <person name="Anderson S."/>
            <person name="Arachi H."/>
            <person name="Azer M."/>
            <person name="Bachantsang P."/>
            <person name="Barry A."/>
            <person name="Bayul T."/>
            <person name="Berlin A."/>
            <person name="Bessette D."/>
            <person name="Bloom T."/>
            <person name="Blye J."/>
            <person name="Boguslavskiy L."/>
            <person name="Bonnet C."/>
            <person name="Boukhgalter B."/>
            <person name="Bourzgui I."/>
            <person name="Brown A."/>
            <person name="Cahill P."/>
            <person name="Channer S."/>
            <person name="Cheshatsang Y."/>
            <person name="Chuda L."/>
            <person name="Citroen M."/>
            <person name="Collymore A."/>
            <person name="Cooke P."/>
            <person name="Costello M."/>
            <person name="D'Aco K."/>
            <person name="Daza R."/>
            <person name="De Haan G."/>
            <person name="DeGray S."/>
            <person name="DeMaso C."/>
            <person name="Dhargay N."/>
            <person name="Dooley K."/>
            <person name="Dooley E."/>
            <person name="Doricent M."/>
            <person name="Dorje P."/>
            <person name="Dorjee K."/>
            <person name="Dupes A."/>
            <person name="Elong R."/>
            <person name="Falk J."/>
            <person name="Farina A."/>
            <person name="Faro S."/>
            <person name="Ferguson D."/>
            <person name="Fisher S."/>
            <person name="Foley C.D."/>
            <person name="Franke A."/>
            <person name="Friedrich D."/>
            <person name="Gadbois L."/>
            <person name="Gearin G."/>
            <person name="Gearin C.R."/>
            <person name="Giannoukos G."/>
            <person name="Goode T."/>
            <person name="Graham J."/>
            <person name="Grandbois E."/>
            <person name="Grewal S."/>
            <person name="Gyaltsen K."/>
            <person name="Hafez N."/>
            <person name="Hagos B."/>
            <person name="Hall J."/>
            <person name="Henson C."/>
            <person name="Hollinger A."/>
            <person name="Honan T."/>
            <person name="Huard M.D."/>
            <person name="Hughes L."/>
            <person name="Hurhula B."/>
            <person name="Husby M.E."/>
            <person name="Kamat A."/>
            <person name="Kanga B."/>
            <person name="Kashin S."/>
            <person name="Khazanovich D."/>
            <person name="Kisner P."/>
            <person name="Lance K."/>
            <person name="Lara M."/>
            <person name="Lee W."/>
            <person name="Lennon N."/>
            <person name="Letendre F."/>
            <person name="LeVine R."/>
            <person name="Lipovsky A."/>
            <person name="Liu X."/>
            <person name="Liu J."/>
            <person name="Liu S."/>
            <person name="Lokyitsang T."/>
            <person name="Lokyitsang Y."/>
            <person name="Lubonja R."/>
            <person name="Lui A."/>
            <person name="MacDonald P."/>
            <person name="Magnisalis V."/>
            <person name="Maru K."/>
            <person name="Matthews C."/>
            <person name="McCusker W."/>
            <person name="McDonough S."/>
            <person name="Mehta T."/>
            <person name="Meldrim J."/>
            <person name="Meneus L."/>
            <person name="Mihai O."/>
            <person name="Mihalev A."/>
            <person name="Mihova T."/>
            <person name="Mittelman R."/>
            <person name="Mlenga V."/>
            <person name="Montmayeur A."/>
            <person name="Mulrain L."/>
            <person name="Navidi A."/>
            <person name="Naylor J."/>
            <person name="Negash T."/>
            <person name="Nguyen T."/>
            <person name="Nguyen N."/>
            <person name="Nicol R."/>
            <person name="Norbu C."/>
            <person name="Norbu N."/>
            <person name="Novod N."/>
            <person name="O'Neill B."/>
            <person name="Osman S."/>
            <person name="Markiewicz E."/>
            <person name="Oyono O.L."/>
            <person name="Patti C."/>
            <person name="Phunkhang P."/>
            <person name="Pierre F."/>
            <person name="Priest M."/>
            <person name="Raghuraman S."/>
            <person name="Rege F."/>
            <person name="Reyes R."/>
            <person name="Rise C."/>
            <person name="Rogov P."/>
            <person name="Ross K."/>
            <person name="Ryan E."/>
            <person name="Settipalli S."/>
            <person name="Shea T."/>
            <person name="Sherpa N."/>
            <person name="Shi L."/>
            <person name="Shih D."/>
            <person name="Sparrow T."/>
            <person name="Spaulding J."/>
            <person name="Stalker J."/>
            <person name="Stange-Thomann N."/>
            <person name="Stavropoulos S."/>
            <person name="Stone C."/>
            <person name="Strader C."/>
            <person name="Tesfaye S."/>
            <person name="Thomson T."/>
            <person name="Thoulutsang Y."/>
            <person name="Thoulutsang D."/>
            <person name="Topham K."/>
            <person name="Topping I."/>
            <person name="Tsamla T."/>
            <person name="Vassiliev H."/>
            <person name="Vo A."/>
            <person name="Wangchuk T."/>
            <person name="Wangdi T."/>
            <person name="Weiand M."/>
            <person name="Wilkinson J."/>
            <person name="Wilson A."/>
            <person name="Yadav S."/>
            <person name="Young G."/>
            <person name="Yu Q."/>
            <person name="Zembek L."/>
            <person name="Zhong D."/>
            <person name="Zimmer A."/>
            <person name="Zwirko Z."/>
            <person name="Jaffe D.B."/>
            <person name="Alvarez P."/>
            <person name="Brockman W."/>
            <person name="Butler J."/>
            <person name="Chin C."/>
            <person name="Gnerre S."/>
            <person name="Grabherr M."/>
            <person name="Kleber M."/>
            <person name="Mauceli E."/>
            <person name="MacCallum I."/>
        </authorList>
    </citation>
    <scope>NUCLEOTIDE SEQUENCE [LARGE SCALE GENOMIC DNA]</scope>
    <source>
        <strain evidence="6 7">TSC#14021-0224.01</strain>
    </source>
</reference>
<name>B3NBU6_DROER</name>
<dbReference type="OrthoDB" id="7855370at2759"/>
<dbReference type="PhylomeDB" id="B3NBU6"/>
<dbReference type="Gene3D" id="3.30.30.10">
    <property type="entry name" value="Knottin, scorpion toxin-like"/>
    <property type="match status" value="1"/>
</dbReference>
<feature type="chain" id="PRO_5002791412" description="Knottins-like domain-containing protein" evidence="4">
    <location>
        <begin position="27"/>
        <end position="71"/>
    </location>
</feature>
<keyword evidence="2" id="KW-0964">Secreted</keyword>
<reference evidence="6 7" key="2">
    <citation type="journal article" date="2008" name="Bioinformatics">
        <title>Assembly reconciliation.</title>
        <authorList>
            <person name="Zimin A.V."/>
            <person name="Smith D.R."/>
            <person name="Sutton G."/>
            <person name="Yorke J.A."/>
        </authorList>
    </citation>
    <scope>NUCLEOTIDE SEQUENCE [LARGE SCALE GENOMIC DNA]</scope>
    <source>
        <strain evidence="6 7">TSC#14021-0224.01</strain>
    </source>
</reference>
<feature type="domain" description="Knottins-like" evidence="5">
    <location>
        <begin position="28"/>
        <end position="71"/>
    </location>
</feature>
<protein>
    <recommendedName>
        <fullName evidence="5">Knottins-like domain-containing protein</fullName>
    </recommendedName>
</protein>
<gene>
    <name evidence="6" type="primary">Dere\GG15127</name>
    <name evidence="6" type="synonym">dere_GLEANR_15231</name>
    <name evidence="6" type="synonym">GG15127</name>
    <name evidence="6" type="ORF">Dere_GG15127</name>
</gene>